<name>A0A0C9ZJE6_9AGAM</name>
<evidence type="ECO:0000313" key="2">
    <source>
        <dbReference type="Proteomes" id="UP000054018"/>
    </source>
</evidence>
<evidence type="ECO:0000313" key="1">
    <source>
        <dbReference type="EMBL" id="KIK22607.1"/>
    </source>
</evidence>
<reference evidence="1 2" key="1">
    <citation type="submission" date="2014-04" db="EMBL/GenBank/DDBJ databases">
        <authorList>
            <consortium name="DOE Joint Genome Institute"/>
            <person name="Kuo A."/>
            <person name="Kohler A."/>
            <person name="Costa M.D."/>
            <person name="Nagy L.G."/>
            <person name="Floudas D."/>
            <person name="Copeland A."/>
            <person name="Barry K.W."/>
            <person name="Cichocki N."/>
            <person name="Veneault-Fourrey C."/>
            <person name="LaButti K."/>
            <person name="Lindquist E.A."/>
            <person name="Lipzen A."/>
            <person name="Lundell T."/>
            <person name="Morin E."/>
            <person name="Murat C."/>
            <person name="Sun H."/>
            <person name="Tunlid A."/>
            <person name="Henrissat B."/>
            <person name="Grigoriev I.V."/>
            <person name="Hibbett D.S."/>
            <person name="Martin F."/>
            <person name="Nordberg H.P."/>
            <person name="Cantor M.N."/>
            <person name="Hua S.X."/>
        </authorList>
    </citation>
    <scope>NUCLEOTIDE SEQUENCE [LARGE SCALE GENOMIC DNA]</scope>
    <source>
        <strain evidence="1 2">441</strain>
    </source>
</reference>
<organism evidence="1 2">
    <name type="scientific">Pisolithus microcarpus 441</name>
    <dbReference type="NCBI Taxonomy" id="765257"/>
    <lineage>
        <taxon>Eukaryota</taxon>
        <taxon>Fungi</taxon>
        <taxon>Dikarya</taxon>
        <taxon>Basidiomycota</taxon>
        <taxon>Agaricomycotina</taxon>
        <taxon>Agaricomycetes</taxon>
        <taxon>Agaricomycetidae</taxon>
        <taxon>Boletales</taxon>
        <taxon>Sclerodermatineae</taxon>
        <taxon>Pisolithaceae</taxon>
        <taxon>Pisolithus</taxon>
    </lineage>
</organism>
<proteinExistence type="predicted"/>
<dbReference type="HOGENOM" id="CLU_1230340_0_0_1"/>
<sequence length="225" mass="24805">MGTAEIAKVEVKKEEEDHAIVLPLNAVPVKAEADAVHPPAKRRRVQDQAQVQTVQCEDQQRNVQLQGRPTLRSLVHDILAILEEVRKTALRTARVLEEAQEAEENDAELLMEVAAHAHAEATEQLIEAESVWTMVSATAVQNGGHMHDLRMALGLGGLLLGTLALHYCVEIVLDEAEADLLEGTATIEEGSYLLRLFDFLRLNVSKFESSCLCTDQATLHSRQST</sequence>
<accession>A0A0C9ZJE6</accession>
<dbReference type="Proteomes" id="UP000054018">
    <property type="component" value="Unassembled WGS sequence"/>
</dbReference>
<gene>
    <name evidence="1" type="ORF">PISMIDRAFT_495412</name>
</gene>
<dbReference type="AlphaFoldDB" id="A0A0C9ZJE6"/>
<keyword evidence="2" id="KW-1185">Reference proteome</keyword>
<dbReference type="OrthoDB" id="2683592at2759"/>
<reference evidence="2" key="2">
    <citation type="submission" date="2015-01" db="EMBL/GenBank/DDBJ databases">
        <title>Evolutionary Origins and Diversification of the Mycorrhizal Mutualists.</title>
        <authorList>
            <consortium name="DOE Joint Genome Institute"/>
            <consortium name="Mycorrhizal Genomics Consortium"/>
            <person name="Kohler A."/>
            <person name="Kuo A."/>
            <person name="Nagy L.G."/>
            <person name="Floudas D."/>
            <person name="Copeland A."/>
            <person name="Barry K.W."/>
            <person name="Cichocki N."/>
            <person name="Veneault-Fourrey C."/>
            <person name="LaButti K."/>
            <person name="Lindquist E.A."/>
            <person name="Lipzen A."/>
            <person name="Lundell T."/>
            <person name="Morin E."/>
            <person name="Murat C."/>
            <person name="Riley R."/>
            <person name="Ohm R."/>
            <person name="Sun H."/>
            <person name="Tunlid A."/>
            <person name="Henrissat B."/>
            <person name="Grigoriev I.V."/>
            <person name="Hibbett D.S."/>
            <person name="Martin F."/>
        </authorList>
    </citation>
    <scope>NUCLEOTIDE SEQUENCE [LARGE SCALE GENOMIC DNA]</scope>
    <source>
        <strain evidence="2">441</strain>
    </source>
</reference>
<protein>
    <submittedName>
        <fullName evidence="1">Uncharacterized protein</fullName>
    </submittedName>
</protein>
<dbReference type="EMBL" id="KN833737">
    <property type="protein sequence ID" value="KIK22607.1"/>
    <property type="molecule type" value="Genomic_DNA"/>
</dbReference>